<dbReference type="GO" id="GO:0000050">
    <property type="term" value="P:urea cycle"/>
    <property type="evidence" value="ECO:0007669"/>
    <property type="project" value="UniProtKB-UniPathway"/>
</dbReference>
<dbReference type="FunFam" id="3.40.800.10:FF:000012">
    <property type="entry name" value="Arginase"/>
    <property type="match status" value="1"/>
</dbReference>
<dbReference type="PROSITE" id="PS51409">
    <property type="entry name" value="ARGINASE_2"/>
    <property type="match status" value="1"/>
</dbReference>
<evidence type="ECO:0000256" key="8">
    <source>
        <dbReference type="ARBA" id="ARBA00047391"/>
    </source>
</evidence>
<organism evidence="14 15">
    <name type="scientific">Roseovarius atlanticus</name>
    <dbReference type="NCBI Taxonomy" id="1641875"/>
    <lineage>
        <taxon>Bacteria</taxon>
        <taxon>Pseudomonadati</taxon>
        <taxon>Pseudomonadota</taxon>
        <taxon>Alphaproteobacteria</taxon>
        <taxon>Rhodobacterales</taxon>
        <taxon>Roseobacteraceae</taxon>
        <taxon>Roseovarius</taxon>
    </lineage>
</organism>
<keyword evidence="4 13" id="KW-0056">Arginine metabolism</keyword>
<keyword evidence="6 12" id="KW-0378">Hydrolase</keyword>
<accession>A0A0T5NTC9</accession>
<dbReference type="PANTHER" id="PTHR43782:SF3">
    <property type="entry name" value="ARGINASE"/>
    <property type="match status" value="1"/>
</dbReference>
<feature type="binding site" evidence="10">
    <location>
        <position position="130"/>
    </location>
    <ligand>
        <name>Mn(2+)</name>
        <dbReference type="ChEBI" id="CHEBI:29035"/>
        <label>1</label>
    </ligand>
</feature>
<dbReference type="STRING" id="1641875.XM53_12555"/>
<dbReference type="UniPathway" id="UPA00158">
    <property type="reaction ID" value="UER00270"/>
</dbReference>
<dbReference type="GO" id="GO:0030145">
    <property type="term" value="F:manganese ion binding"/>
    <property type="evidence" value="ECO:0007669"/>
    <property type="project" value="TreeGrafter"/>
</dbReference>
<dbReference type="GO" id="GO:0005737">
    <property type="term" value="C:cytoplasm"/>
    <property type="evidence" value="ECO:0007669"/>
    <property type="project" value="TreeGrafter"/>
</dbReference>
<dbReference type="RefSeq" id="WP_057793835.1">
    <property type="nucleotide sequence ID" value="NZ_LAXJ01000012.1"/>
</dbReference>
<dbReference type="GO" id="GO:0006525">
    <property type="term" value="P:arginine metabolic process"/>
    <property type="evidence" value="ECO:0007669"/>
    <property type="project" value="UniProtKB-KW"/>
</dbReference>
<dbReference type="CDD" id="cd09989">
    <property type="entry name" value="Arginase"/>
    <property type="match status" value="1"/>
</dbReference>
<feature type="binding site" evidence="10">
    <location>
        <position position="126"/>
    </location>
    <ligand>
        <name>Mn(2+)</name>
        <dbReference type="ChEBI" id="CHEBI:29035"/>
        <label>2</label>
    </ligand>
</feature>
<evidence type="ECO:0000256" key="5">
    <source>
        <dbReference type="ARBA" id="ARBA00022723"/>
    </source>
</evidence>
<dbReference type="InterPro" id="IPR014033">
    <property type="entry name" value="Arginase"/>
</dbReference>
<dbReference type="InterPro" id="IPR023696">
    <property type="entry name" value="Ureohydrolase_dom_sf"/>
</dbReference>
<dbReference type="OrthoDB" id="9788689at2"/>
<dbReference type="Gene3D" id="3.40.800.10">
    <property type="entry name" value="Ureohydrolase domain"/>
    <property type="match status" value="1"/>
</dbReference>
<dbReference type="InterPro" id="IPR020855">
    <property type="entry name" value="Ureohydrolase_Mn_BS"/>
</dbReference>
<comment type="catalytic activity">
    <reaction evidence="8 13">
        <text>L-arginine + H2O = urea + L-ornithine</text>
        <dbReference type="Rhea" id="RHEA:20569"/>
        <dbReference type="ChEBI" id="CHEBI:15377"/>
        <dbReference type="ChEBI" id="CHEBI:16199"/>
        <dbReference type="ChEBI" id="CHEBI:32682"/>
        <dbReference type="ChEBI" id="CHEBI:46911"/>
        <dbReference type="EC" id="3.5.3.1"/>
    </reaction>
</comment>
<dbReference type="SUPFAM" id="SSF52768">
    <property type="entry name" value="Arginase/deacetylase"/>
    <property type="match status" value="1"/>
</dbReference>
<sequence>MTPSNCILIGAPVDSGKARRGCLMGSDALRVAGIEKSLSSLGHSVEDWGNLTPAPATAPASLPGHLVQPAETIGWTESIAASAEKAMQSGLPIFLGGDHALSLGSVIGVANHAARVERPQFVLWLDAHTDFHTPQSTESGNLHGTPLGYATGRDGFDGFPEVKNPVHYENICFLGLRSVDPDEREFLQSTPAHRHDMRSIDEQGIARPLAAFLDTVAAANGMLHVSFDVDFLDPGIAPAVGTTVPGGATIREAHLVMEMICDSGLMTSLDLVELNPFLDERGRTAQVMVELTASALGRRIFDRPTRAFA</sequence>
<reference evidence="14 15" key="1">
    <citation type="submission" date="2015-04" db="EMBL/GenBank/DDBJ databases">
        <title>The draft genome sequence of Roseovarius sp.R12b.</title>
        <authorList>
            <person name="Li G."/>
            <person name="Lai Q."/>
            <person name="Shao Z."/>
            <person name="Yan P."/>
        </authorList>
    </citation>
    <scope>NUCLEOTIDE SEQUENCE [LARGE SCALE GENOMIC DNA]</scope>
    <source>
        <strain evidence="14 15">R12B</strain>
    </source>
</reference>
<dbReference type="PROSITE" id="PS01053">
    <property type="entry name" value="ARGINASE_1"/>
    <property type="match status" value="1"/>
</dbReference>
<feature type="binding site" evidence="10">
    <location>
        <position position="99"/>
    </location>
    <ligand>
        <name>Mn(2+)</name>
        <dbReference type="ChEBI" id="CHEBI:29035"/>
        <label>1</label>
    </ligand>
</feature>
<evidence type="ECO:0000256" key="13">
    <source>
        <dbReference type="RuleBase" id="RU361159"/>
    </source>
</evidence>
<evidence type="ECO:0000256" key="4">
    <source>
        <dbReference type="ARBA" id="ARBA00022503"/>
    </source>
</evidence>
<dbReference type="PRINTS" id="PR00116">
    <property type="entry name" value="ARGINASE"/>
</dbReference>
<evidence type="ECO:0000256" key="10">
    <source>
        <dbReference type="PIRSR" id="PIRSR036979-1"/>
    </source>
</evidence>
<dbReference type="EC" id="3.5.3.1" evidence="2 9"/>
<dbReference type="AlphaFoldDB" id="A0A0T5NTC9"/>
<dbReference type="PATRIC" id="fig|1641875.4.peg.305"/>
<evidence type="ECO:0000313" key="14">
    <source>
        <dbReference type="EMBL" id="KRS12195.1"/>
    </source>
</evidence>
<evidence type="ECO:0000313" key="15">
    <source>
        <dbReference type="Proteomes" id="UP000051295"/>
    </source>
</evidence>
<comment type="similarity">
    <text evidence="11 12">Belongs to the arginase family.</text>
</comment>
<feature type="binding site" evidence="10">
    <location>
        <position position="128"/>
    </location>
    <ligand>
        <name>Mn(2+)</name>
        <dbReference type="ChEBI" id="CHEBI:29035"/>
        <label>1</label>
    </ligand>
</feature>
<feature type="binding site" evidence="10">
    <location>
        <position position="228"/>
    </location>
    <ligand>
        <name>Mn(2+)</name>
        <dbReference type="ChEBI" id="CHEBI:29035"/>
        <label>1</label>
    </ligand>
</feature>
<comment type="cofactor">
    <cofactor evidence="10 13">
        <name>Mn(2+)</name>
        <dbReference type="ChEBI" id="CHEBI:29035"/>
    </cofactor>
    <text evidence="10 13">Binds 2 manganese ions per subunit.</text>
</comment>
<keyword evidence="15" id="KW-1185">Reference proteome</keyword>
<dbReference type="Proteomes" id="UP000051295">
    <property type="component" value="Unassembled WGS sequence"/>
</dbReference>
<name>A0A0T5NTC9_9RHOB</name>
<evidence type="ECO:0000256" key="2">
    <source>
        <dbReference type="ARBA" id="ARBA00012168"/>
    </source>
</evidence>
<comment type="caution">
    <text evidence="14">The sequence shown here is derived from an EMBL/GenBank/DDBJ whole genome shotgun (WGS) entry which is preliminary data.</text>
</comment>
<evidence type="ECO:0000256" key="7">
    <source>
        <dbReference type="ARBA" id="ARBA00023211"/>
    </source>
</evidence>
<evidence type="ECO:0000256" key="9">
    <source>
        <dbReference type="NCBIfam" id="TIGR01229"/>
    </source>
</evidence>
<dbReference type="Pfam" id="PF00491">
    <property type="entry name" value="Arginase"/>
    <property type="match status" value="1"/>
</dbReference>
<keyword evidence="5 10" id="KW-0479">Metal-binding</keyword>
<dbReference type="InterPro" id="IPR006035">
    <property type="entry name" value="Ureohydrolase"/>
</dbReference>
<evidence type="ECO:0000256" key="12">
    <source>
        <dbReference type="RuleBase" id="RU003684"/>
    </source>
</evidence>
<keyword evidence="7 10" id="KW-0464">Manganese</keyword>
<gene>
    <name evidence="14" type="ORF">XM53_12555</name>
</gene>
<dbReference type="GO" id="GO:0004053">
    <property type="term" value="F:arginase activity"/>
    <property type="evidence" value="ECO:0007669"/>
    <property type="project" value="UniProtKB-UniRule"/>
</dbReference>
<dbReference type="PANTHER" id="PTHR43782">
    <property type="entry name" value="ARGINASE"/>
    <property type="match status" value="1"/>
</dbReference>
<proteinExistence type="inferred from homology"/>
<dbReference type="PIRSF" id="PIRSF036979">
    <property type="entry name" value="Arginase"/>
    <property type="match status" value="1"/>
</dbReference>
<dbReference type="EMBL" id="LAXJ01000012">
    <property type="protein sequence ID" value="KRS12195.1"/>
    <property type="molecule type" value="Genomic_DNA"/>
</dbReference>
<evidence type="ECO:0000256" key="6">
    <source>
        <dbReference type="ARBA" id="ARBA00022801"/>
    </source>
</evidence>
<feature type="binding site" evidence="10">
    <location>
        <position position="230"/>
    </location>
    <ligand>
        <name>Mn(2+)</name>
        <dbReference type="ChEBI" id="CHEBI:29035"/>
        <label>1</label>
    </ligand>
</feature>
<evidence type="ECO:0000256" key="1">
    <source>
        <dbReference type="ARBA" id="ARBA00005098"/>
    </source>
</evidence>
<evidence type="ECO:0000256" key="11">
    <source>
        <dbReference type="PROSITE-ProRule" id="PRU00742"/>
    </source>
</evidence>
<protein>
    <recommendedName>
        <fullName evidence="3 9">Arginase</fullName>
        <ecNumber evidence="2 9">3.5.3.1</ecNumber>
    </recommendedName>
</protein>
<evidence type="ECO:0000256" key="3">
    <source>
        <dbReference type="ARBA" id="ARBA00018123"/>
    </source>
</evidence>
<comment type="pathway">
    <text evidence="1">Nitrogen metabolism; urea cycle; L-ornithine and urea from L-arginine: step 1/1.</text>
</comment>
<dbReference type="NCBIfam" id="TIGR01229">
    <property type="entry name" value="rocF_arginase"/>
    <property type="match status" value="1"/>
</dbReference>